<evidence type="ECO:0000256" key="1">
    <source>
        <dbReference type="ARBA" id="ARBA00022723"/>
    </source>
</evidence>
<dbReference type="AlphaFoldDB" id="A0A6A6TBK7"/>
<keyword evidence="9" id="KW-1185">Reference proteome</keyword>
<dbReference type="PANTHER" id="PTHR47171">
    <property type="entry name" value="FARA-RELATED"/>
    <property type="match status" value="1"/>
</dbReference>
<evidence type="ECO:0000256" key="6">
    <source>
        <dbReference type="ARBA" id="ARBA00023242"/>
    </source>
</evidence>
<dbReference type="Pfam" id="PF04082">
    <property type="entry name" value="Fungal_trans"/>
    <property type="match status" value="1"/>
</dbReference>
<dbReference type="CDD" id="cd12148">
    <property type="entry name" value="fungal_TF_MHR"/>
    <property type="match status" value="1"/>
</dbReference>
<keyword evidence="1" id="KW-0479">Metal-binding</keyword>
<dbReference type="GO" id="GO:0008270">
    <property type="term" value="F:zinc ion binding"/>
    <property type="evidence" value="ECO:0007669"/>
    <property type="project" value="InterPro"/>
</dbReference>
<evidence type="ECO:0000256" key="4">
    <source>
        <dbReference type="ARBA" id="ARBA00023125"/>
    </source>
</evidence>
<sequence length="557" mass="63743">MAKKQLKGKKPRACVPCHERKVRCDATDVGTPCSRCIKKDRVEVCQLVPNPRSRVSGRAAPRSRAATGHAKIAITAHGVSGTPPSLDSQQIVVEYYRELNALTILGHALGQPAPPGLVQRKGNKQRFQSRQEQEISLLSPQEKVLVHERRVYDLPSHEVRNALIDLFFRHIYSYMPIVNYSQFMQEHSNNDCSTFVLYAMMMTVLPLAPGNILESIGHANAEMARFEYFTRARTLFDCNCERSELALLQGSLLLSWSQQSFELNKTARFWHNNASRLAIQMGLHRCVDIRPQLDVAIYCLYRRIWWTIQQRDVLLLLTGFKDTRHVTEEECDTSIIELRDFEESPKSNGTRSNDNRDLVCNVQEQCFVHICKLIVICVRFWQLQQKGCSLFGAGLRNINEHLGTWRANLPQEMDHSELIQSRATWDLRHECILVMHLLSHYLEVVLCRTAAMRIGESSEIVTKISRAAFEGRQLIQHAMIRGVVCFMPPFVMDCVAQIFAIELQMMQSPECAAEVKLFMEADLRKLQEYFELTAQIWPEAKLYSSALCVAYSKLALV</sequence>
<dbReference type="Proteomes" id="UP000799324">
    <property type="component" value="Unassembled WGS sequence"/>
</dbReference>
<evidence type="ECO:0000313" key="9">
    <source>
        <dbReference type="Proteomes" id="UP000799324"/>
    </source>
</evidence>
<evidence type="ECO:0000259" key="7">
    <source>
        <dbReference type="PROSITE" id="PS50048"/>
    </source>
</evidence>
<proteinExistence type="predicted"/>
<dbReference type="EMBL" id="MU004342">
    <property type="protein sequence ID" value="KAF2655994.1"/>
    <property type="molecule type" value="Genomic_DNA"/>
</dbReference>
<dbReference type="GO" id="GO:0003677">
    <property type="term" value="F:DNA binding"/>
    <property type="evidence" value="ECO:0007669"/>
    <property type="project" value="UniProtKB-KW"/>
</dbReference>
<dbReference type="GO" id="GO:0000981">
    <property type="term" value="F:DNA-binding transcription factor activity, RNA polymerase II-specific"/>
    <property type="evidence" value="ECO:0007669"/>
    <property type="project" value="InterPro"/>
</dbReference>
<dbReference type="Pfam" id="PF00172">
    <property type="entry name" value="Zn_clus"/>
    <property type="match status" value="1"/>
</dbReference>
<dbReference type="SMART" id="SM00066">
    <property type="entry name" value="GAL4"/>
    <property type="match status" value="1"/>
</dbReference>
<reference evidence="8" key="1">
    <citation type="journal article" date="2020" name="Stud. Mycol.">
        <title>101 Dothideomycetes genomes: a test case for predicting lifestyles and emergence of pathogens.</title>
        <authorList>
            <person name="Haridas S."/>
            <person name="Albert R."/>
            <person name="Binder M."/>
            <person name="Bloem J."/>
            <person name="Labutti K."/>
            <person name="Salamov A."/>
            <person name="Andreopoulos B."/>
            <person name="Baker S."/>
            <person name="Barry K."/>
            <person name="Bills G."/>
            <person name="Bluhm B."/>
            <person name="Cannon C."/>
            <person name="Castanera R."/>
            <person name="Culley D."/>
            <person name="Daum C."/>
            <person name="Ezra D."/>
            <person name="Gonzalez J."/>
            <person name="Henrissat B."/>
            <person name="Kuo A."/>
            <person name="Liang C."/>
            <person name="Lipzen A."/>
            <person name="Lutzoni F."/>
            <person name="Magnuson J."/>
            <person name="Mondo S."/>
            <person name="Nolan M."/>
            <person name="Ohm R."/>
            <person name="Pangilinan J."/>
            <person name="Park H.-J."/>
            <person name="Ramirez L."/>
            <person name="Alfaro M."/>
            <person name="Sun H."/>
            <person name="Tritt A."/>
            <person name="Yoshinaga Y."/>
            <person name="Zwiers L.-H."/>
            <person name="Turgeon B."/>
            <person name="Goodwin S."/>
            <person name="Spatafora J."/>
            <person name="Crous P."/>
            <person name="Grigoriev I."/>
        </authorList>
    </citation>
    <scope>NUCLEOTIDE SEQUENCE</scope>
    <source>
        <strain evidence="8">CBS 122681</strain>
    </source>
</reference>
<dbReference type="PROSITE" id="PS00463">
    <property type="entry name" value="ZN2_CY6_FUNGAL_1"/>
    <property type="match status" value="1"/>
</dbReference>
<accession>A0A6A6TBK7</accession>
<dbReference type="Gene3D" id="4.10.240.10">
    <property type="entry name" value="Zn(2)-C6 fungal-type DNA-binding domain"/>
    <property type="match status" value="1"/>
</dbReference>
<gene>
    <name evidence="8" type="ORF">K491DRAFT_692489</name>
</gene>
<dbReference type="InterPro" id="IPR052073">
    <property type="entry name" value="Amide_Lactam_Regulators"/>
</dbReference>
<dbReference type="InterPro" id="IPR007219">
    <property type="entry name" value="XnlR_reg_dom"/>
</dbReference>
<keyword evidence="4" id="KW-0238">DNA-binding</keyword>
<keyword evidence="3" id="KW-0805">Transcription regulation</keyword>
<evidence type="ECO:0000256" key="5">
    <source>
        <dbReference type="ARBA" id="ARBA00023163"/>
    </source>
</evidence>
<keyword evidence="5" id="KW-0804">Transcription</keyword>
<dbReference type="PROSITE" id="PS50048">
    <property type="entry name" value="ZN2_CY6_FUNGAL_2"/>
    <property type="match status" value="1"/>
</dbReference>
<dbReference type="CDD" id="cd00067">
    <property type="entry name" value="GAL4"/>
    <property type="match status" value="1"/>
</dbReference>
<organism evidence="8 9">
    <name type="scientific">Lophiostoma macrostomum CBS 122681</name>
    <dbReference type="NCBI Taxonomy" id="1314788"/>
    <lineage>
        <taxon>Eukaryota</taxon>
        <taxon>Fungi</taxon>
        <taxon>Dikarya</taxon>
        <taxon>Ascomycota</taxon>
        <taxon>Pezizomycotina</taxon>
        <taxon>Dothideomycetes</taxon>
        <taxon>Pleosporomycetidae</taxon>
        <taxon>Pleosporales</taxon>
        <taxon>Lophiostomataceae</taxon>
        <taxon>Lophiostoma</taxon>
    </lineage>
</organism>
<keyword evidence="6" id="KW-0539">Nucleus</keyword>
<protein>
    <recommendedName>
        <fullName evidence="7">Zn(2)-C6 fungal-type domain-containing protein</fullName>
    </recommendedName>
</protein>
<name>A0A6A6TBK7_9PLEO</name>
<evidence type="ECO:0000256" key="3">
    <source>
        <dbReference type="ARBA" id="ARBA00023015"/>
    </source>
</evidence>
<dbReference type="GO" id="GO:0006351">
    <property type="term" value="P:DNA-templated transcription"/>
    <property type="evidence" value="ECO:0007669"/>
    <property type="project" value="InterPro"/>
</dbReference>
<dbReference type="PANTHER" id="PTHR47171:SF3">
    <property type="entry name" value="FARA-RELATED"/>
    <property type="match status" value="1"/>
</dbReference>
<dbReference type="InterPro" id="IPR036864">
    <property type="entry name" value="Zn2-C6_fun-type_DNA-bd_sf"/>
</dbReference>
<feature type="domain" description="Zn(2)-C6 fungal-type" evidence="7">
    <location>
        <begin position="13"/>
        <end position="47"/>
    </location>
</feature>
<dbReference type="InterPro" id="IPR001138">
    <property type="entry name" value="Zn2Cys6_DnaBD"/>
</dbReference>
<dbReference type="SUPFAM" id="SSF57701">
    <property type="entry name" value="Zn2/Cys6 DNA-binding domain"/>
    <property type="match status" value="1"/>
</dbReference>
<dbReference type="OrthoDB" id="5121955at2759"/>
<keyword evidence="2" id="KW-0862">Zinc</keyword>
<evidence type="ECO:0000256" key="2">
    <source>
        <dbReference type="ARBA" id="ARBA00022833"/>
    </source>
</evidence>
<evidence type="ECO:0000313" key="8">
    <source>
        <dbReference type="EMBL" id="KAF2655994.1"/>
    </source>
</evidence>